<comment type="caution">
    <text evidence="1">The sequence shown here is derived from an EMBL/GenBank/DDBJ whole genome shotgun (WGS) entry which is preliminary data.</text>
</comment>
<protein>
    <submittedName>
        <fullName evidence="1">Uncharacterized protein</fullName>
    </submittedName>
</protein>
<reference evidence="1 2" key="1">
    <citation type="journal article" date="2016" name="Nat. Commun.">
        <title>Thousands of microbial genomes shed light on interconnected biogeochemical processes in an aquifer system.</title>
        <authorList>
            <person name="Anantharaman K."/>
            <person name="Brown C.T."/>
            <person name="Hug L.A."/>
            <person name="Sharon I."/>
            <person name="Castelle C.J."/>
            <person name="Probst A.J."/>
            <person name="Thomas B.C."/>
            <person name="Singh A."/>
            <person name="Wilkins M.J."/>
            <person name="Karaoz U."/>
            <person name="Brodie E.L."/>
            <person name="Williams K.H."/>
            <person name="Hubbard S.S."/>
            <person name="Banfield J.F."/>
        </authorList>
    </citation>
    <scope>NUCLEOTIDE SEQUENCE [LARGE SCALE GENOMIC DNA]</scope>
</reference>
<evidence type="ECO:0000313" key="1">
    <source>
        <dbReference type="EMBL" id="OGK31011.1"/>
    </source>
</evidence>
<dbReference type="AlphaFoldDB" id="A0A1F7HIG8"/>
<dbReference type="Gene3D" id="3.40.50.150">
    <property type="entry name" value="Vaccinia Virus protein VP39"/>
    <property type="match status" value="1"/>
</dbReference>
<proteinExistence type="predicted"/>
<evidence type="ECO:0000313" key="2">
    <source>
        <dbReference type="Proteomes" id="UP000177199"/>
    </source>
</evidence>
<gene>
    <name evidence="1" type="ORF">A3F29_03315</name>
</gene>
<dbReference type="InterPro" id="IPR029063">
    <property type="entry name" value="SAM-dependent_MTases_sf"/>
</dbReference>
<name>A0A1F7HIG8_9BACT</name>
<dbReference type="SUPFAM" id="SSF53335">
    <property type="entry name" value="S-adenosyl-L-methionine-dependent methyltransferases"/>
    <property type="match status" value="1"/>
</dbReference>
<sequence>MISFSEKNLNDLFPSSYGKIDKCMYAYYKTIKKFADKVKNLKILDVGCGLGNCISLHIEPAWRIISHDAI</sequence>
<dbReference type="EMBL" id="MFZV01000032">
    <property type="protein sequence ID" value="OGK31011.1"/>
    <property type="molecule type" value="Genomic_DNA"/>
</dbReference>
<dbReference type="Proteomes" id="UP000177199">
    <property type="component" value="Unassembled WGS sequence"/>
</dbReference>
<organism evidence="1 2">
    <name type="scientific">Candidatus Roizmanbacteria bacterium RIFCSPHIGHO2_12_FULL_33_9</name>
    <dbReference type="NCBI Taxonomy" id="1802045"/>
    <lineage>
        <taxon>Bacteria</taxon>
        <taxon>Candidatus Roizmaniibacteriota</taxon>
    </lineage>
</organism>
<accession>A0A1F7HIG8</accession>